<name>A0A4P9YYP8_9FUNG</name>
<keyword evidence="4 6" id="KW-1133">Transmembrane helix</keyword>
<dbReference type="EMBL" id="KZ989902">
    <property type="protein sequence ID" value="RKP25055.1"/>
    <property type="molecule type" value="Genomic_DNA"/>
</dbReference>
<evidence type="ECO:0000313" key="8">
    <source>
        <dbReference type="Proteomes" id="UP000278143"/>
    </source>
</evidence>
<feature type="transmembrane region" description="Helical" evidence="6">
    <location>
        <begin position="56"/>
        <end position="75"/>
    </location>
</feature>
<comment type="subcellular location">
    <subcellularLocation>
        <location evidence="1">Membrane</location>
        <topology evidence="1">Multi-pass membrane protein</topology>
    </subcellularLocation>
</comment>
<dbReference type="InterPro" id="IPR007248">
    <property type="entry name" value="Mpv17_PMP22"/>
</dbReference>
<keyword evidence="8" id="KW-1185">Reference proteome</keyword>
<proteinExistence type="inferred from homology"/>
<evidence type="ECO:0000256" key="2">
    <source>
        <dbReference type="ARBA" id="ARBA00006824"/>
    </source>
</evidence>
<dbReference type="OrthoDB" id="860at2759"/>
<feature type="non-terminal residue" evidence="7">
    <location>
        <position position="1"/>
    </location>
</feature>
<dbReference type="Pfam" id="PF04117">
    <property type="entry name" value="Mpv17_PMP22"/>
    <property type="match status" value="1"/>
</dbReference>
<keyword evidence="5 6" id="KW-0472">Membrane</keyword>
<sequence>LLRYVVALHTRPLRTKALTAGILNGLQELIAQQVARRLRSDQASRKRAAFPIDRRVVHMALYGFLVSGPLNHYLYDLLNRVVAGRKGTRYVIGQLLAANLIISPILNTVYLAAMEVIATGRPRIGQMQLAVRRGLMPMMRTSWMLFPLVQLSAQRYLPPQLWVPYFNLVGFVFGVYFN</sequence>
<feature type="non-terminal residue" evidence="7">
    <location>
        <position position="178"/>
    </location>
</feature>
<accession>A0A4P9YYP8</accession>
<evidence type="ECO:0000256" key="5">
    <source>
        <dbReference type="ARBA" id="ARBA00023136"/>
    </source>
</evidence>
<evidence type="ECO:0000256" key="1">
    <source>
        <dbReference type="ARBA" id="ARBA00004141"/>
    </source>
</evidence>
<keyword evidence="3 6" id="KW-0812">Transmembrane</keyword>
<dbReference type="AlphaFoldDB" id="A0A4P9YYP8"/>
<evidence type="ECO:0000313" key="7">
    <source>
        <dbReference type="EMBL" id="RKP25055.1"/>
    </source>
</evidence>
<protein>
    <submittedName>
        <fullName evidence="7">Uncharacterized protein</fullName>
    </submittedName>
</protein>
<feature type="transmembrane region" description="Helical" evidence="6">
    <location>
        <begin position="159"/>
        <end position="177"/>
    </location>
</feature>
<dbReference type="PANTHER" id="PTHR11266:SF93">
    <property type="entry name" value="INTEGRAL MEMBRANE PROTEIN 25D9-6"/>
    <property type="match status" value="1"/>
</dbReference>
<reference evidence="8" key="1">
    <citation type="journal article" date="2018" name="Nat. Microbiol.">
        <title>Leveraging single-cell genomics to expand the fungal tree of life.</title>
        <authorList>
            <person name="Ahrendt S.R."/>
            <person name="Quandt C.A."/>
            <person name="Ciobanu D."/>
            <person name="Clum A."/>
            <person name="Salamov A."/>
            <person name="Andreopoulos B."/>
            <person name="Cheng J.F."/>
            <person name="Woyke T."/>
            <person name="Pelin A."/>
            <person name="Henrissat B."/>
            <person name="Reynolds N.K."/>
            <person name="Benny G.L."/>
            <person name="Smith M.E."/>
            <person name="James T.Y."/>
            <person name="Grigoriev I.V."/>
        </authorList>
    </citation>
    <scope>NUCLEOTIDE SEQUENCE [LARGE SCALE GENOMIC DNA]</scope>
    <source>
        <strain evidence="8">Benny S71-1</strain>
    </source>
</reference>
<feature type="transmembrane region" description="Helical" evidence="6">
    <location>
        <begin position="95"/>
        <end position="113"/>
    </location>
</feature>
<dbReference type="PANTHER" id="PTHR11266">
    <property type="entry name" value="PEROXISOMAL MEMBRANE PROTEIN 2, PXMP2 MPV17"/>
    <property type="match status" value="1"/>
</dbReference>
<dbReference type="Proteomes" id="UP000278143">
    <property type="component" value="Unassembled WGS sequence"/>
</dbReference>
<evidence type="ECO:0000256" key="6">
    <source>
        <dbReference type="RuleBase" id="RU363053"/>
    </source>
</evidence>
<dbReference type="GO" id="GO:0005778">
    <property type="term" value="C:peroxisomal membrane"/>
    <property type="evidence" value="ECO:0007669"/>
    <property type="project" value="TreeGrafter"/>
</dbReference>
<comment type="similarity">
    <text evidence="2 6">Belongs to the peroxisomal membrane protein PXMP2/4 family.</text>
</comment>
<evidence type="ECO:0000256" key="4">
    <source>
        <dbReference type="ARBA" id="ARBA00022989"/>
    </source>
</evidence>
<gene>
    <name evidence="7" type="ORF">SYNPS1DRAFT_1446</name>
</gene>
<evidence type="ECO:0000256" key="3">
    <source>
        <dbReference type="ARBA" id="ARBA00022692"/>
    </source>
</evidence>
<organism evidence="7 8">
    <name type="scientific">Syncephalis pseudoplumigaleata</name>
    <dbReference type="NCBI Taxonomy" id="1712513"/>
    <lineage>
        <taxon>Eukaryota</taxon>
        <taxon>Fungi</taxon>
        <taxon>Fungi incertae sedis</taxon>
        <taxon>Zoopagomycota</taxon>
        <taxon>Zoopagomycotina</taxon>
        <taxon>Zoopagomycetes</taxon>
        <taxon>Zoopagales</taxon>
        <taxon>Piptocephalidaceae</taxon>
        <taxon>Syncephalis</taxon>
    </lineage>
</organism>